<feature type="domain" description="NERD" evidence="2">
    <location>
        <begin position="52"/>
        <end position="163"/>
    </location>
</feature>
<accession>A0ABP7KVE0</accession>
<evidence type="ECO:0000259" key="2">
    <source>
        <dbReference type="PROSITE" id="PS50965"/>
    </source>
</evidence>
<feature type="transmembrane region" description="Helical" evidence="1">
    <location>
        <begin position="242"/>
        <end position="267"/>
    </location>
</feature>
<dbReference type="Pfam" id="PF08378">
    <property type="entry name" value="NERD"/>
    <property type="match status" value="1"/>
</dbReference>
<dbReference type="Proteomes" id="UP001501803">
    <property type="component" value="Unassembled WGS sequence"/>
</dbReference>
<keyword evidence="4" id="KW-1185">Reference proteome</keyword>
<reference evidence="4" key="1">
    <citation type="journal article" date="2019" name="Int. J. Syst. Evol. Microbiol.">
        <title>The Global Catalogue of Microorganisms (GCM) 10K type strain sequencing project: providing services to taxonomists for standard genome sequencing and annotation.</title>
        <authorList>
            <consortium name="The Broad Institute Genomics Platform"/>
            <consortium name="The Broad Institute Genome Sequencing Center for Infectious Disease"/>
            <person name="Wu L."/>
            <person name="Ma J."/>
        </authorList>
    </citation>
    <scope>NUCLEOTIDE SEQUENCE [LARGE SCALE GENOMIC DNA]</scope>
    <source>
        <strain evidence="4">JCM 17021</strain>
    </source>
</reference>
<proteinExistence type="predicted"/>
<comment type="caution">
    <text evidence="3">The sequence shown here is derived from an EMBL/GenBank/DDBJ whole genome shotgun (WGS) entry which is preliminary data.</text>
</comment>
<dbReference type="PROSITE" id="PS50965">
    <property type="entry name" value="NERD"/>
    <property type="match status" value="1"/>
</dbReference>
<keyword evidence="1" id="KW-0472">Membrane</keyword>
<protein>
    <recommendedName>
        <fullName evidence="2">NERD domain-containing protein</fullName>
    </recommendedName>
</protein>
<sequence length="272" mass="29797">MTIEMPRMRQQFAAQAVIEELLRQQSRTPPRTGFGRFFGYSPLGADSLSWYQGAQGEIVVGAILDGMPPEWMVFHAVPIGTKGADIDHLIIGPGGVFTINTKHHRDKAVWVAGRTLMVSGQKQPHIRNSEFEAKRVTKMLAERMPQLAPAQPVLALVSPKSLSIKKPSETVKVLTAGSLRRWLLARPAVMSAAEALELAAIFDDPATWPPATLPPTENAQERFDALTREVRSARVRRTLWKLLGVVAVAALLVLVGPQLIAALMTYLSSPRG</sequence>
<name>A0ABP7KVE0_9MICO</name>
<keyword evidence="1" id="KW-0812">Transmembrane</keyword>
<dbReference type="InterPro" id="IPR011528">
    <property type="entry name" value="NERD"/>
</dbReference>
<keyword evidence="1" id="KW-1133">Transmembrane helix</keyword>
<evidence type="ECO:0000256" key="1">
    <source>
        <dbReference type="SAM" id="Phobius"/>
    </source>
</evidence>
<gene>
    <name evidence="3" type="ORF">GCM10022381_32410</name>
</gene>
<dbReference type="EMBL" id="BAABCN010000012">
    <property type="protein sequence ID" value="GAA3887997.1"/>
    <property type="molecule type" value="Genomic_DNA"/>
</dbReference>
<evidence type="ECO:0000313" key="4">
    <source>
        <dbReference type="Proteomes" id="UP001501803"/>
    </source>
</evidence>
<evidence type="ECO:0000313" key="3">
    <source>
        <dbReference type="EMBL" id="GAA3887997.1"/>
    </source>
</evidence>
<organism evidence="3 4">
    <name type="scientific">Leifsonia kafniensis</name>
    <dbReference type="NCBI Taxonomy" id="475957"/>
    <lineage>
        <taxon>Bacteria</taxon>
        <taxon>Bacillati</taxon>
        <taxon>Actinomycetota</taxon>
        <taxon>Actinomycetes</taxon>
        <taxon>Micrococcales</taxon>
        <taxon>Microbacteriaceae</taxon>
        <taxon>Leifsonia</taxon>
    </lineage>
</organism>